<dbReference type="GO" id="GO:0004674">
    <property type="term" value="F:protein serine/threonine kinase activity"/>
    <property type="evidence" value="ECO:0007669"/>
    <property type="project" value="UniProtKB-KW"/>
</dbReference>
<dbReference type="eggNOG" id="KOG0032">
    <property type="taxonomic scope" value="Eukaryota"/>
</dbReference>
<dbReference type="AlphaFoldDB" id="B7FVE2"/>
<dbReference type="PaxDb" id="2850-Phatr4563"/>
<dbReference type="InterPro" id="IPR008271">
    <property type="entry name" value="Ser/Thr_kinase_AS"/>
</dbReference>
<dbReference type="PIRSF" id="PIRSF000654">
    <property type="entry name" value="Integrin-linked_kinase"/>
    <property type="match status" value="1"/>
</dbReference>
<evidence type="ECO:0000256" key="3">
    <source>
        <dbReference type="ARBA" id="ARBA00022741"/>
    </source>
</evidence>
<dbReference type="RefSeq" id="XP_002178690.1">
    <property type="nucleotide sequence ID" value="XM_002178654.1"/>
</dbReference>
<dbReference type="InterPro" id="IPR017441">
    <property type="entry name" value="Protein_kinase_ATP_BS"/>
</dbReference>
<dbReference type="HOGENOM" id="CLU_386616_0_0_1"/>
<dbReference type="Proteomes" id="UP000000759">
    <property type="component" value="Chromosome 5"/>
</dbReference>
<sequence>NPLGQGTFGAVYLGVNRTTGQKVAVKKISKRFTDNVSFQREMDALLHIREAGGHPNICGLRENYDEGNYYYLVLDLVSGGEMFDHLCAQGAYSEADAARLIREVSSSLAFLHGIGVIHGDMKPENLMLSSENCSDAVIKVVDFGCAHVFAEESPFKSAAPQQMGTANTPAYSPPEVLDKKSKMQRLEASFDMWALGVILYIMLTGVHPFDLYGNATDAEIEHQILAGKKPPLDKSPLTAHLSKDAIDLINKLLQWDPKKRFTAHDLLENPWVRGE</sequence>
<feature type="domain" description="Protein kinase" evidence="8">
    <location>
        <begin position="1"/>
        <end position="272"/>
    </location>
</feature>
<dbReference type="STRING" id="556484.B7FVE2"/>
<accession>B7FVE2</accession>
<evidence type="ECO:0000313" key="9">
    <source>
        <dbReference type="EMBL" id="EEC49388.1"/>
    </source>
</evidence>
<reference evidence="9 10" key="1">
    <citation type="journal article" date="2008" name="Nature">
        <title>The Phaeodactylum genome reveals the evolutionary history of diatom genomes.</title>
        <authorList>
            <person name="Bowler C."/>
            <person name="Allen A.E."/>
            <person name="Badger J.H."/>
            <person name="Grimwood J."/>
            <person name="Jabbari K."/>
            <person name="Kuo A."/>
            <person name="Maheswari U."/>
            <person name="Martens C."/>
            <person name="Maumus F."/>
            <person name="Otillar R.P."/>
            <person name="Rayko E."/>
            <person name="Salamov A."/>
            <person name="Vandepoele K."/>
            <person name="Beszteri B."/>
            <person name="Gruber A."/>
            <person name="Heijde M."/>
            <person name="Katinka M."/>
            <person name="Mock T."/>
            <person name="Valentin K."/>
            <person name="Verret F."/>
            <person name="Berges J.A."/>
            <person name="Brownlee C."/>
            <person name="Cadoret J.P."/>
            <person name="Chiovitti A."/>
            <person name="Choi C.J."/>
            <person name="Coesel S."/>
            <person name="De Martino A."/>
            <person name="Detter J.C."/>
            <person name="Durkin C."/>
            <person name="Falciatore A."/>
            <person name="Fournet J."/>
            <person name="Haruta M."/>
            <person name="Huysman M.J."/>
            <person name="Jenkins B.D."/>
            <person name="Jiroutova K."/>
            <person name="Jorgensen R.E."/>
            <person name="Joubert Y."/>
            <person name="Kaplan A."/>
            <person name="Kroger N."/>
            <person name="Kroth P.G."/>
            <person name="La Roche J."/>
            <person name="Lindquist E."/>
            <person name="Lommer M."/>
            <person name="Martin-Jezequel V."/>
            <person name="Lopez P.J."/>
            <person name="Lucas S."/>
            <person name="Mangogna M."/>
            <person name="McGinnis K."/>
            <person name="Medlin L.K."/>
            <person name="Montsant A."/>
            <person name="Oudot-Le Secq M.P."/>
            <person name="Napoli C."/>
            <person name="Obornik M."/>
            <person name="Parker M.S."/>
            <person name="Petit J.L."/>
            <person name="Porcel B.M."/>
            <person name="Poulsen N."/>
            <person name="Robison M."/>
            <person name="Rychlewski L."/>
            <person name="Rynearson T.A."/>
            <person name="Schmutz J."/>
            <person name="Shapiro H."/>
            <person name="Siaut M."/>
            <person name="Stanley M."/>
            <person name="Sussman M.R."/>
            <person name="Taylor A.R."/>
            <person name="Vardi A."/>
            <person name="von Dassow P."/>
            <person name="Vyverman W."/>
            <person name="Willis A."/>
            <person name="Wyrwicz L.S."/>
            <person name="Rokhsar D.S."/>
            <person name="Weissenbach J."/>
            <person name="Armbrust E.V."/>
            <person name="Green B.R."/>
            <person name="Van de Peer Y."/>
            <person name="Grigoriev I.V."/>
        </authorList>
    </citation>
    <scope>NUCLEOTIDE SEQUENCE [LARGE SCALE GENOMIC DNA]</scope>
    <source>
        <strain evidence="9 10">CCAP 1055/1</strain>
    </source>
</reference>
<keyword evidence="5 6" id="KW-0067">ATP-binding</keyword>
<keyword evidence="10" id="KW-1185">Reference proteome</keyword>
<dbReference type="PROSITE" id="PS00108">
    <property type="entry name" value="PROTEIN_KINASE_ST"/>
    <property type="match status" value="1"/>
</dbReference>
<evidence type="ECO:0000259" key="8">
    <source>
        <dbReference type="PROSITE" id="PS50011"/>
    </source>
</evidence>
<dbReference type="PROSITE" id="PS00107">
    <property type="entry name" value="PROTEIN_KINASE_ATP"/>
    <property type="match status" value="1"/>
</dbReference>
<dbReference type="GO" id="GO:0005524">
    <property type="term" value="F:ATP binding"/>
    <property type="evidence" value="ECO:0007669"/>
    <property type="project" value="UniProtKB-UniRule"/>
</dbReference>
<dbReference type="SUPFAM" id="SSF56112">
    <property type="entry name" value="Protein kinase-like (PK-like)"/>
    <property type="match status" value="1"/>
</dbReference>
<dbReference type="InterPro" id="IPR050205">
    <property type="entry name" value="CDPK_Ser/Thr_kinases"/>
</dbReference>
<keyword evidence="1 7" id="KW-0723">Serine/threonine-protein kinase</keyword>
<dbReference type="InterPro" id="IPR011009">
    <property type="entry name" value="Kinase-like_dom_sf"/>
</dbReference>
<organism evidence="9 10">
    <name type="scientific">Phaeodactylum tricornutum (strain CCAP 1055/1)</name>
    <dbReference type="NCBI Taxonomy" id="556484"/>
    <lineage>
        <taxon>Eukaryota</taxon>
        <taxon>Sar</taxon>
        <taxon>Stramenopiles</taxon>
        <taxon>Ochrophyta</taxon>
        <taxon>Bacillariophyta</taxon>
        <taxon>Bacillariophyceae</taxon>
        <taxon>Bacillariophycidae</taxon>
        <taxon>Naviculales</taxon>
        <taxon>Phaeodactylaceae</taxon>
        <taxon>Phaeodactylum</taxon>
    </lineage>
</organism>
<evidence type="ECO:0000313" key="10">
    <source>
        <dbReference type="Proteomes" id="UP000000759"/>
    </source>
</evidence>
<feature type="non-terminal residue" evidence="9">
    <location>
        <position position="1"/>
    </location>
</feature>
<dbReference type="GeneID" id="7199704"/>
<dbReference type="PANTHER" id="PTHR24349">
    <property type="entry name" value="SERINE/THREONINE-PROTEIN KINASE"/>
    <property type="match status" value="1"/>
</dbReference>
<evidence type="ECO:0000256" key="4">
    <source>
        <dbReference type="ARBA" id="ARBA00022777"/>
    </source>
</evidence>
<keyword evidence="2" id="KW-0808">Transferase</keyword>
<comment type="similarity">
    <text evidence="7">Belongs to the protein kinase superfamily.</text>
</comment>
<dbReference type="InterPro" id="IPR000719">
    <property type="entry name" value="Prot_kinase_dom"/>
</dbReference>
<name>B7FVE2_PHATC</name>
<feature type="binding site" evidence="6">
    <location>
        <position position="27"/>
    </location>
    <ligand>
        <name>ATP</name>
        <dbReference type="ChEBI" id="CHEBI:30616"/>
    </ligand>
</feature>
<feature type="non-terminal residue" evidence="9">
    <location>
        <position position="275"/>
    </location>
</feature>
<dbReference type="KEGG" id="pti:PHATRDRAFT_4563"/>
<dbReference type="SMART" id="SM00220">
    <property type="entry name" value="S_TKc"/>
    <property type="match status" value="1"/>
</dbReference>
<evidence type="ECO:0000256" key="2">
    <source>
        <dbReference type="ARBA" id="ARBA00022679"/>
    </source>
</evidence>
<reference evidence="10" key="2">
    <citation type="submission" date="2008-08" db="EMBL/GenBank/DDBJ databases">
        <authorList>
            <consortium name="Diatom Consortium"/>
            <person name="Grigoriev I."/>
            <person name="Grimwood J."/>
            <person name="Kuo A."/>
            <person name="Otillar R.P."/>
            <person name="Salamov A."/>
            <person name="Detter J.C."/>
            <person name="Lindquist E."/>
            <person name="Shapiro H."/>
            <person name="Lucas S."/>
            <person name="Glavina del Rio T."/>
            <person name="Pitluck S."/>
            <person name="Rokhsar D."/>
            <person name="Bowler C."/>
        </authorList>
    </citation>
    <scope>GENOME REANNOTATION</scope>
    <source>
        <strain evidence="10">CCAP 1055/1</strain>
    </source>
</reference>
<dbReference type="Gene3D" id="1.10.510.10">
    <property type="entry name" value="Transferase(Phosphotransferase) domain 1"/>
    <property type="match status" value="1"/>
</dbReference>
<dbReference type="InParanoid" id="B7FVE2"/>
<evidence type="ECO:0000256" key="1">
    <source>
        <dbReference type="ARBA" id="ARBA00022527"/>
    </source>
</evidence>
<keyword evidence="4" id="KW-0418">Kinase</keyword>
<dbReference type="Pfam" id="PF00069">
    <property type="entry name" value="Pkinase"/>
    <property type="match status" value="1"/>
</dbReference>
<proteinExistence type="inferred from homology"/>
<evidence type="ECO:0000256" key="5">
    <source>
        <dbReference type="ARBA" id="ARBA00022840"/>
    </source>
</evidence>
<dbReference type="EMBL" id="CM000608">
    <property type="protein sequence ID" value="EEC49388.1"/>
    <property type="molecule type" value="Genomic_DNA"/>
</dbReference>
<dbReference type="OrthoDB" id="40902at2759"/>
<evidence type="ECO:0000256" key="7">
    <source>
        <dbReference type="RuleBase" id="RU000304"/>
    </source>
</evidence>
<protein>
    <recommendedName>
        <fullName evidence="8">Protein kinase domain-containing protein</fullName>
    </recommendedName>
</protein>
<dbReference type="PROSITE" id="PS50011">
    <property type="entry name" value="PROTEIN_KINASE_DOM"/>
    <property type="match status" value="1"/>
</dbReference>
<keyword evidence="3 6" id="KW-0547">Nucleotide-binding</keyword>
<dbReference type="FunFam" id="1.10.510.10:FF:000571">
    <property type="entry name" value="Maternal embryonic leucine zipper kinase"/>
    <property type="match status" value="1"/>
</dbReference>
<evidence type="ECO:0000256" key="6">
    <source>
        <dbReference type="PROSITE-ProRule" id="PRU10141"/>
    </source>
</evidence>
<gene>
    <name evidence="9" type="ORF">PHATRDRAFT_4563</name>
</gene>